<evidence type="ECO:0000256" key="4">
    <source>
        <dbReference type="ARBA" id="ARBA00023146"/>
    </source>
</evidence>
<evidence type="ECO:0000313" key="8">
    <source>
        <dbReference type="Proteomes" id="UP000886833"/>
    </source>
</evidence>
<keyword evidence="5" id="KW-0648">Protein biosynthesis</keyword>
<evidence type="ECO:0000256" key="5">
    <source>
        <dbReference type="RuleBase" id="RU363037"/>
    </source>
</evidence>
<feature type="domain" description="Glutamyl/glutaminyl-tRNA synthetase class Ib catalytic" evidence="6">
    <location>
        <begin position="35"/>
        <end position="359"/>
    </location>
</feature>
<gene>
    <name evidence="7" type="ORF">IAB59_01920</name>
</gene>
<comment type="caution">
    <text evidence="7">The sequence shown here is derived from an EMBL/GenBank/DDBJ whole genome shotgun (WGS) entry which is preliminary data.</text>
</comment>
<evidence type="ECO:0000256" key="3">
    <source>
        <dbReference type="ARBA" id="ARBA00022840"/>
    </source>
</evidence>
<keyword evidence="1 5" id="KW-0436">Ligase</keyword>
<dbReference type="InterPro" id="IPR020058">
    <property type="entry name" value="Glu/Gln-tRNA-synth_Ib_cat-dom"/>
</dbReference>
<feature type="non-terminal residue" evidence="7">
    <location>
        <position position="371"/>
    </location>
</feature>
<evidence type="ECO:0000259" key="6">
    <source>
        <dbReference type="Pfam" id="PF00749"/>
    </source>
</evidence>
<name>A0A9D1GAI6_9FIRM</name>
<dbReference type="InterPro" id="IPR001412">
    <property type="entry name" value="aa-tRNA-synth_I_CS"/>
</dbReference>
<dbReference type="GO" id="GO:0006424">
    <property type="term" value="P:glutamyl-tRNA aminoacylation"/>
    <property type="evidence" value="ECO:0007669"/>
    <property type="project" value="TreeGrafter"/>
</dbReference>
<dbReference type="InterPro" id="IPR000924">
    <property type="entry name" value="Glu/Gln-tRNA-synth"/>
</dbReference>
<sequence>MNKELAELLFPNIKITVDEIEAKYPARDLKDGAYVTRFAPSPTGFLHVGGLYGSFLDSMLAKQTGGVFYLRVEDTDSKREKEGAFTAILDGLKAYGFVYDEGPDKGGAYGPYIQSERAEIYQVYAKKLVSEGKAYPCFMSEEEIADIRNGQELRKEKIGIYGSYAVDRDLSLDEVKAHLNNGDSYVIRLKSPGDSHNEIVLHDLIKGDIVLPENDIDEVILKKDGIPTYHFAHVIDDHLMHTTHVLRGDEWVPSFPKHLQLNQVLGFKPCKYAHHAPLTKKEDGKIRKFSKRKDPEFAVSFYEEAGIPKEGVRLYLATLANTNFEEWNLQNKDKSIEDFKFSFKKMPIGGTLFDMEKLNNICRTYFSRVSA</sequence>
<dbReference type="AlphaFoldDB" id="A0A9D1GAI6"/>
<dbReference type="EMBL" id="DVKQ01000023">
    <property type="protein sequence ID" value="HIT37223.1"/>
    <property type="molecule type" value="Genomic_DNA"/>
</dbReference>
<dbReference type="GO" id="GO:0005524">
    <property type="term" value="F:ATP binding"/>
    <property type="evidence" value="ECO:0007669"/>
    <property type="project" value="UniProtKB-KW"/>
</dbReference>
<evidence type="ECO:0000313" key="7">
    <source>
        <dbReference type="EMBL" id="HIT37223.1"/>
    </source>
</evidence>
<evidence type="ECO:0000256" key="2">
    <source>
        <dbReference type="ARBA" id="ARBA00022741"/>
    </source>
</evidence>
<dbReference type="PROSITE" id="PS00178">
    <property type="entry name" value="AA_TRNA_LIGASE_I"/>
    <property type="match status" value="1"/>
</dbReference>
<evidence type="ECO:0000256" key="1">
    <source>
        <dbReference type="ARBA" id="ARBA00022598"/>
    </source>
</evidence>
<dbReference type="Pfam" id="PF00749">
    <property type="entry name" value="tRNA-synt_1c"/>
    <property type="match status" value="1"/>
</dbReference>
<reference evidence="7" key="2">
    <citation type="journal article" date="2021" name="PeerJ">
        <title>Extensive microbial diversity within the chicken gut microbiome revealed by metagenomics and culture.</title>
        <authorList>
            <person name="Gilroy R."/>
            <person name="Ravi A."/>
            <person name="Getino M."/>
            <person name="Pursley I."/>
            <person name="Horton D.L."/>
            <person name="Alikhan N.F."/>
            <person name="Baker D."/>
            <person name="Gharbi K."/>
            <person name="Hall N."/>
            <person name="Watson M."/>
            <person name="Adriaenssens E.M."/>
            <person name="Foster-Nyarko E."/>
            <person name="Jarju S."/>
            <person name="Secka A."/>
            <person name="Antonio M."/>
            <person name="Oren A."/>
            <person name="Chaudhuri R.R."/>
            <person name="La Ragione R."/>
            <person name="Hildebrand F."/>
            <person name="Pallen M.J."/>
        </authorList>
    </citation>
    <scope>NUCLEOTIDE SEQUENCE</scope>
    <source>
        <strain evidence="7">CHK195-26880</strain>
    </source>
</reference>
<comment type="similarity">
    <text evidence="5">Belongs to the class-I aminoacyl-tRNA synthetase family.</text>
</comment>
<dbReference type="GO" id="GO:0004818">
    <property type="term" value="F:glutamate-tRNA ligase activity"/>
    <property type="evidence" value="ECO:0007669"/>
    <property type="project" value="TreeGrafter"/>
</dbReference>
<dbReference type="InterPro" id="IPR014729">
    <property type="entry name" value="Rossmann-like_a/b/a_fold"/>
</dbReference>
<protein>
    <submittedName>
        <fullName evidence="7">Glutamate--tRNA ligase</fullName>
    </submittedName>
</protein>
<dbReference type="Proteomes" id="UP000886833">
    <property type="component" value="Unassembled WGS sequence"/>
</dbReference>
<keyword evidence="3 5" id="KW-0067">ATP-binding</keyword>
<reference evidence="7" key="1">
    <citation type="submission" date="2020-10" db="EMBL/GenBank/DDBJ databases">
        <authorList>
            <person name="Gilroy R."/>
        </authorList>
    </citation>
    <scope>NUCLEOTIDE SEQUENCE</scope>
    <source>
        <strain evidence="7">CHK195-26880</strain>
    </source>
</reference>
<dbReference type="PRINTS" id="PR00987">
    <property type="entry name" value="TRNASYNTHGLU"/>
</dbReference>
<accession>A0A9D1GAI6</accession>
<dbReference type="InterPro" id="IPR049940">
    <property type="entry name" value="GluQ/Sye"/>
</dbReference>
<keyword evidence="4 5" id="KW-0030">Aminoacyl-tRNA synthetase</keyword>
<keyword evidence="2 5" id="KW-0547">Nucleotide-binding</keyword>
<dbReference type="PANTHER" id="PTHR43311:SF2">
    <property type="entry name" value="GLUTAMATE--TRNA LIGASE, MITOCHONDRIAL-RELATED"/>
    <property type="match status" value="1"/>
</dbReference>
<organism evidence="7 8">
    <name type="scientific">Candidatus Onthousia faecipullorum</name>
    <dbReference type="NCBI Taxonomy" id="2840887"/>
    <lineage>
        <taxon>Bacteria</taxon>
        <taxon>Bacillati</taxon>
        <taxon>Bacillota</taxon>
        <taxon>Bacilli</taxon>
        <taxon>Candidatus Onthousia</taxon>
    </lineage>
</organism>
<dbReference type="SUPFAM" id="SSF52374">
    <property type="entry name" value="Nucleotidylyl transferase"/>
    <property type="match status" value="1"/>
</dbReference>
<dbReference type="PANTHER" id="PTHR43311">
    <property type="entry name" value="GLUTAMATE--TRNA LIGASE"/>
    <property type="match status" value="1"/>
</dbReference>
<dbReference type="Gene3D" id="3.40.50.620">
    <property type="entry name" value="HUPs"/>
    <property type="match status" value="1"/>
</dbReference>
<proteinExistence type="inferred from homology"/>